<evidence type="ECO:0000313" key="2">
    <source>
        <dbReference type="Proteomes" id="UP001249394"/>
    </source>
</evidence>
<keyword evidence="2" id="KW-1185">Reference proteome</keyword>
<evidence type="ECO:0000313" key="1">
    <source>
        <dbReference type="EMBL" id="WND23554.1"/>
    </source>
</evidence>
<proteinExistence type="predicted"/>
<dbReference type="Proteomes" id="UP001249394">
    <property type="component" value="Chromosome"/>
</dbReference>
<accession>A0ABY9UMJ8</accession>
<reference evidence="1 2" key="1">
    <citation type="submission" date="2023-09" db="EMBL/GenBank/DDBJ databases">
        <title>The genome sequence of Streptomyces anthocyanicus.</title>
        <authorList>
            <person name="Mo P."/>
        </authorList>
    </citation>
    <scope>NUCLEOTIDE SEQUENCE [LARGE SCALE GENOMIC DNA]</scope>
    <source>
        <strain evidence="1 2">JCM 4387</strain>
    </source>
</reference>
<sequence length="134" mass="15401">MRLHVMLLDRDPCVSGLATRPLELRWHVRNHPLRYGSATDQQIWHDLVHGMDSALRLRRHRPSTLVTHAAYLHARTGGRMGSLSHLIREAALVSLLDGTEKITKKLLEQIELDSAAEQRARAPHRRRMTSQRQP</sequence>
<protein>
    <submittedName>
        <fullName evidence="1">Uncharacterized protein</fullName>
    </submittedName>
</protein>
<gene>
    <name evidence="1" type="ORF">RI060_42300</name>
</gene>
<organism evidence="1 2">
    <name type="scientific">Streptomyces violaceus</name>
    <name type="common">Streptomyces venezuelae</name>
    <dbReference type="NCBI Taxonomy" id="1936"/>
    <lineage>
        <taxon>Bacteria</taxon>
        <taxon>Bacillati</taxon>
        <taxon>Actinomycetota</taxon>
        <taxon>Actinomycetes</taxon>
        <taxon>Kitasatosporales</taxon>
        <taxon>Streptomycetaceae</taxon>
        <taxon>Streptomyces</taxon>
    </lineage>
</organism>
<name>A0ABY9UMJ8_STRVL</name>
<dbReference type="EMBL" id="CP134213">
    <property type="protein sequence ID" value="WND23554.1"/>
    <property type="molecule type" value="Genomic_DNA"/>
</dbReference>